<dbReference type="AlphaFoldDB" id="A0A432YC11"/>
<sequence length="181" mass="20709">MVGIEGTFHFDTEINDLIKAASAAARENNYDAAIEIMKDALEKIYCSDGSYSFSTYVKILPYFQKAGRYGEAIKFADKELIPKLVEDYDKSTLTEKAFICLYVGKVFEKLALNAKRANKVEDEVFFTGRAREMEDSYLKLIDVGKTDDLKREFKEAIEVFGEDHNCWPEVLKRKFQPIIGV</sequence>
<dbReference type="RefSeq" id="WP_110572800.1">
    <property type="nucleotide sequence ID" value="NZ_PIPV01000001.1"/>
</dbReference>
<dbReference type="EMBL" id="PIPV01000001">
    <property type="protein sequence ID" value="RUO58467.1"/>
    <property type="molecule type" value="Genomic_DNA"/>
</dbReference>
<reference evidence="2" key="1">
    <citation type="journal article" date="2018" name="Front. Microbiol.">
        <title>Genome-Based Analysis Reveals the Taxonomy and Diversity of the Family Idiomarinaceae.</title>
        <authorList>
            <person name="Liu Y."/>
            <person name="Lai Q."/>
            <person name="Shao Z."/>
        </authorList>
    </citation>
    <scope>NUCLEOTIDE SEQUENCE [LARGE SCALE GENOMIC DNA]</scope>
    <source>
        <strain evidence="2">F23</strain>
    </source>
</reference>
<gene>
    <name evidence="1" type="ORF">CWE25_02430</name>
</gene>
<evidence type="ECO:0000313" key="1">
    <source>
        <dbReference type="EMBL" id="RUO58467.1"/>
    </source>
</evidence>
<dbReference type="Proteomes" id="UP000287330">
    <property type="component" value="Unassembled WGS sequence"/>
</dbReference>
<proteinExistence type="predicted"/>
<organism evidence="1 2">
    <name type="scientific">Idiomarina fontislapidosi</name>
    <dbReference type="NCBI Taxonomy" id="263723"/>
    <lineage>
        <taxon>Bacteria</taxon>
        <taxon>Pseudomonadati</taxon>
        <taxon>Pseudomonadota</taxon>
        <taxon>Gammaproteobacteria</taxon>
        <taxon>Alteromonadales</taxon>
        <taxon>Idiomarinaceae</taxon>
        <taxon>Idiomarina</taxon>
    </lineage>
</organism>
<comment type="caution">
    <text evidence="1">The sequence shown here is derived from an EMBL/GenBank/DDBJ whole genome shotgun (WGS) entry which is preliminary data.</text>
</comment>
<evidence type="ECO:0008006" key="3">
    <source>
        <dbReference type="Google" id="ProtNLM"/>
    </source>
</evidence>
<accession>A0A432YC11</accession>
<keyword evidence="2" id="KW-1185">Reference proteome</keyword>
<evidence type="ECO:0000313" key="2">
    <source>
        <dbReference type="Proteomes" id="UP000287330"/>
    </source>
</evidence>
<dbReference type="OrthoDB" id="7065870at2"/>
<name>A0A432YC11_9GAMM</name>
<protein>
    <recommendedName>
        <fullName evidence="3">Tetratricopeptide repeat protein</fullName>
    </recommendedName>
</protein>